<dbReference type="InterPro" id="IPR017896">
    <property type="entry name" value="4Fe4S_Fe-S-bd"/>
</dbReference>
<feature type="domain" description="4Fe-4S ferredoxin-type" evidence="4">
    <location>
        <begin position="294"/>
        <end position="325"/>
    </location>
</feature>
<organism evidence="5 6">
    <name type="scientific">Geotalea daltonii (strain DSM 22248 / JCM 15807 / FRC-32)</name>
    <name type="common">Geobacter daltonii</name>
    <dbReference type="NCBI Taxonomy" id="316067"/>
    <lineage>
        <taxon>Bacteria</taxon>
        <taxon>Pseudomonadati</taxon>
        <taxon>Thermodesulfobacteriota</taxon>
        <taxon>Desulfuromonadia</taxon>
        <taxon>Geobacterales</taxon>
        <taxon>Geobacteraceae</taxon>
        <taxon>Geotalea</taxon>
    </lineage>
</organism>
<dbReference type="AlphaFoldDB" id="B9M7G3"/>
<keyword evidence="1" id="KW-0479">Metal-binding</keyword>
<dbReference type="PANTHER" id="PTHR40447:SF1">
    <property type="entry name" value="ANAEROBIC SULFITE REDUCTASE SUBUNIT A"/>
    <property type="match status" value="1"/>
</dbReference>
<keyword evidence="6" id="KW-1185">Reference proteome</keyword>
<dbReference type="PROSITE" id="PS00198">
    <property type="entry name" value="4FE4S_FER_1"/>
    <property type="match status" value="1"/>
</dbReference>
<dbReference type="eggNOG" id="COG1150">
    <property type="taxonomic scope" value="Bacteria"/>
</dbReference>
<dbReference type="InterPro" id="IPR017900">
    <property type="entry name" value="4Fe4S_Fe_S_CS"/>
</dbReference>
<dbReference type="GO" id="GO:0046872">
    <property type="term" value="F:metal ion binding"/>
    <property type="evidence" value="ECO:0007669"/>
    <property type="project" value="UniProtKB-KW"/>
</dbReference>
<evidence type="ECO:0000313" key="5">
    <source>
        <dbReference type="EMBL" id="ACM20251.1"/>
    </source>
</evidence>
<dbReference type="Pfam" id="PF17179">
    <property type="entry name" value="Fer4_22"/>
    <property type="match status" value="1"/>
</dbReference>
<dbReference type="Proteomes" id="UP000007721">
    <property type="component" value="Chromosome"/>
</dbReference>
<accession>B9M7G3</accession>
<keyword evidence="2" id="KW-0408">Iron</keyword>
<dbReference type="EMBL" id="CP001390">
    <property type="protein sequence ID" value="ACM20251.1"/>
    <property type="molecule type" value="Genomic_DNA"/>
</dbReference>
<evidence type="ECO:0000259" key="4">
    <source>
        <dbReference type="PROSITE" id="PS51379"/>
    </source>
</evidence>
<protein>
    <submittedName>
        <fullName evidence="5">Cytoplasmic [NiFe]-hydrogenase, iron-sulfur cluster-binding subunit</fullName>
    </submittedName>
</protein>
<gene>
    <name evidence="5" type="primary">hyhB</name>
    <name evidence="5" type="ordered locus">Geob_1894</name>
</gene>
<dbReference type="GO" id="GO:0051536">
    <property type="term" value="F:iron-sulfur cluster binding"/>
    <property type="evidence" value="ECO:0007669"/>
    <property type="project" value="UniProtKB-KW"/>
</dbReference>
<dbReference type="KEGG" id="geo:Geob_1894"/>
<evidence type="ECO:0000256" key="1">
    <source>
        <dbReference type="ARBA" id="ARBA00022723"/>
    </source>
</evidence>
<keyword evidence="3" id="KW-0411">Iron-sulfur</keyword>
<dbReference type="HOGENOM" id="CLU_046702_0_0_7"/>
<reference evidence="5 6" key="1">
    <citation type="submission" date="2009-01" db="EMBL/GenBank/DDBJ databases">
        <title>Complete sequence of Geobacter sp. FRC-32.</title>
        <authorList>
            <consortium name="US DOE Joint Genome Institute"/>
            <person name="Lucas S."/>
            <person name="Copeland A."/>
            <person name="Lapidus A."/>
            <person name="Glavina del Rio T."/>
            <person name="Dalin E."/>
            <person name="Tice H."/>
            <person name="Bruce D."/>
            <person name="Goodwin L."/>
            <person name="Pitluck S."/>
            <person name="Saunders E."/>
            <person name="Brettin T."/>
            <person name="Detter J.C."/>
            <person name="Han C."/>
            <person name="Larimer F."/>
            <person name="Land M."/>
            <person name="Hauser L."/>
            <person name="Kyrpides N."/>
            <person name="Ovchinnikova G."/>
            <person name="Kostka J."/>
            <person name="Richardson P."/>
        </authorList>
    </citation>
    <scope>NUCLEOTIDE SEQUENCE [LARGE SCALE GENOMIC DNA]</scope>
    <source>
        <strain evidence="6">DSM 22248 / JCM 15807 / FRC-32</strain>
    </source>
</reference>
<dbReference type="STRING" id="316067.Geob_1894"/>
<evidence type="ECO:0000313" key="6">
    <source>
        <dbReference type="Proteomes" id="UP000007721"/>
    </source>
</evidence>
<dbReference type="PANTHER" id="PTHR40447">
    <property type="entry name" value="ANAEROBIC SULFITE REDUCTASE SUBUNIT A"/>
    <property type="match status" value="1"/>
</dbReference>
<evidence type="ECO:0000256" key="2">
    <source>
        <dbReference type="ARBA" id="ARBA00023004"/>
    </source>
</evidence>
<feature type="domain" description="4Fe-4S ferredoxin-type" evidence="4">
    <location>
        <begin position="212"/>
        <end position="244"/>
    </location>
</feature>
<evidence type="ECO:0000256" key="3">
    <source>
        <dbReference type="ARBA" id="ARBA00023014"/>
    </source>
</evidence>
<name>B9M7G3_GEODF</name>
<dbReference type="PROSITE" id="PS51379">
    <property type="entry name" value="4FE4S_FER_2"/>
    <property type="match status" value="2"/>
</dbReference>
<dbReference type="RefSeq" id="WP_012646980.1">
    <property type="nucleotide sequence ID" value="NC_011979.1"/>
</dbReference>
<dbReference type="OrthoDB" id="9795302at2"/>
<dbReference type="SUPFAM" id="SSF46548">
    <property type="entry name" value="alpha-helical ferredoxin"/>
    <property type="match status" value="1"/>
</dbReference>
<proteinExistence type="predicted"/>
<sequence>MADKFLASESLEDFLSDLMQIGTLHGPTINRQGVLSFNPVSSIFDLNLDYHRTLLPPKKYLLPPKTTILQFESGSGYTQATPPNERTVLFGLHACDLASIAYLDRVFLEDRPDPIYQSRRNRLVLVGISCKPDEFCFCGELGIESSSVPYDLFLAKGEGGFIVLQGSQLGAEIIAELTNLTEITGLVRKTAVAAETAAHIDRAVQRHETFDDSPLWDDFARRCLSCGACSLCCPTCYCLDVREYGALDGQTATRIQEWDNCLFKAHGEVTGGINFRKTRQERFRYRFLHKYYGFGPLRGVISCVGCGRCREVCPVRIDLLELFCEQRN</sequence>